<proteinExistence type="predicted"/>
<keyword evidence="1" id="KW-1185">Reference proteome</keyword>
<dbReference type="WBParaSite" id="Minc3s00036g02101">
    <property type="protein sequence ID" value="Minc3s00036g02101"/>
    <property type="gene ID" value="Minc3s00036g02101"/>
</dbReference>
<organism evidence="1 2">
    <name type="scientific">Meloidogyne incognita</name>
    <name type="common">Southern root-knot nematode worm</name>
    <name type="synonym">Oxyuris incognita</name>
    <dbReference type="NCBI Taxonomy" id="6306"/>
    <lineage>
        <taxon>Eukaryota</taxon>
        <taxon>Metazoa</taxon>
        <taxon>Ecdysozoa</taxon>
        <taxon>Nematoda</taxon>
        <taxon>Chromadorea</taxon>
        <taxon>Rhabditida</taxon>
        <taxon>Tylenchina</taxon>
        <taxon>Tylenchomorpha</taxon>
        <taxon>Tylenchoidea</taxon>
        <taxon>Meloidogynidae</taxon>
        <taxon>Meloidogyninae</taxon>
        <taxon>Meloidogyne</taxon>
        <taxon>Meloidogyne incognita group</taxon>
    </lineage>
</organism>
<evidence type="ECO:0000313" key="2">
    <source>
        <dbReference type="WBParaSite" id="Minc3s00036g02101"/>
    </source>
</evidence>
<sequence>MILCELIPLVHASRGLAKQAEDEQVFVFVFHIRDFPCFGFEEGVFLWEADSITQKSEGLSIHVKSVAGVYLHIEGRTATLARSVPPTDAFVLIFSN</sequence>
<protein>
    <submittedName>
        <fullName evidence="2">Uncharacterized protein</fullName>
    </submittedName>
</protein>
<dbReference type="Proteomes" id="UP000887563">
    <property type="component" value="Unplaced"/>
</dbReference>
<dbReference type="AlphaFoldDB" id="A0A914KKY0"/>
<reference evidence="2" key="1">
    <citation type="submission" date="2022-11" db="UniProtKB">
        <authorList>
            <consortium name="WormBaseParasite"/>
        </authorList>
    </citation>
    <scope>IDENTIFICATION</scope>
</reference>
<name>A0A914KKY0_MELIC</name>
<accession>A0A914KKY0</accession>
<evidence type="ECO:0000313" key="1">
    <source>
        <dbReference type="Proteomes" id="UP000887563"/>
    </source>
</evidence>